<sequence>MSIKSLFSLRGTQLALSMALGLGLQLGAAASHAQSTTDAGLIQQGQALATAADCAACHTAQPAHPFAGGLALHSPMGTIYASNITPSQKAGIGGYSEQQFADALRRGVNASGQHLYPAMPYTAYAGLSDQDVHALYAYFMHGVQPDDQPAPQTHLGFPFNIRASMIGWNLLYLHGTPPQTSPAADGSVARGKYLADTLGHCSTCHTPRNTMMAEDTGRYLGGGVVDGWIAPNITSDAVSGIGGWSNDELVAYLKTGHVAGKGQAGGSMAEAISKSFRHLSDSDLQAIAAYLKTVPAIRNPAETRPAFDYTGDGKLPSLTEREPVLPLGGKGADARRLATTDNAAELYTSACASCHQPTGDGTRGQYFPSLSHNRAVGMSSPDNLIQVILHGLERDGADLAVSMPAFGKDLDDTQVANIVNYVETHFGNPNMQTTPAHVALLRSGGEAPLLMKAMPWLTGLGGLALLLIVLLVASRVRRR</sequence>
<feature type="binding site" description="covalent" evidence="9">
    <location>
        <position position="204"/>
    </location>
    <ligand>
        <name>heme c</name>
        <dbReference type="ChEBI" id="CHEBI:61717"/>
        <label>2</label>
    </ligand>
</feature>
<dbReference type="GO" id="GO:0009055">
    <property type="term" value="F:electron transfer activity"/>
    <property type="evidence" value="ECO:0007669"/>
    <property type="project" value="InterPro"/>
</dbReference>
<accession>H8L043</accession>
<dbReference type="Gene3D" id="1.10.760.10">
    <property type="entry name" value="Cytochrome c-like domain"/>
    <property type="match status" value="3"/>
</dbReference>
<evidence type="ECO:0000256" key="9">
    <source>
        <dbReference type="PIRSR" id="PIRSR000018-50"/>
    </source>
</evidence>
<keyword evidence="4 10" id="KW-0479">Metal-binding</keyword>
<evidence type="ECO:0000256" key="6">
    <source>
        <dbReference type="ARBA" id="ARBA00022737"/>
    </source>
</evidence>
<evidence type="ECO:0000256" key="2">
    <source>
        <dbReference type="ARBA" id="ARBA00022475"/>
    </source>
</evidence>
<dbReference type="InterPro" id="IPR051459">
    <property type="entry name" value="Cytochrome_c-type_DH"/>
</dbReference>
<evidence type="ECO:0000256" key="7">
    <source>
        <dbReference type="ARBA" id="ARBA00023004"/>
    </source>
</evidence>
<gene>
    <name evidence="15" type="ordered locus">Fraau_1852</name>
</gene>
<keyword evidence="3 9" id="KW-0349">Heme</keyword>
<dbReference type="HOGENOM" id="CLU_028594_0_0_6"/>
<dbReference type="Pfam" id="PF13442">
    <property type="entry name" value="Cytochrome_CBB3"/>
    <property type="match status" value="1"/>
</dbReference>
<evidence type="ECO:0000256" key="1">
    <source>
        <dbReference type="ARBA" id="ARBA00004236"/>
    </source>
</evidence>
<dbReference type="InterPro" id="IPR036909">
    <property type="entry name" value="Cyt_c-like_dom_sf"/>
</dbReference>
<feature type="binding site" description="covalent" evidence="9">
    <location>
        <position position="54"/>
    </location>
    <ligand>
        <name>heme c</name>
        <dbReference type="ChEBI" id="CHEBI:61717"/>
        <label>1</label>
    </ligand>
</feature>
<evidence type="ECO:0000256" key="11">
    <source>
        <dbReference type="SAM" id="MobiDB-lite"/>
    </source>
</evidence>
<evidence type="ECO:0000256" key="8">
    <source>
        <dbReference type="ARBA" id="ARBA00023136"/>
    </source>
</evidence>
<dbReference type="PIRSF" id="PIRSF000018">
    <property type="entry name" value="Mb_ADH_cyt_c"/>
    <property type="match status" value="1"/>
</dbReference>
<dbReference type="GO" id="GO:0005886">
    <property type="term" value="C:plasma membrane"/>
    <property type="evidence" value="ECO:0007669"/>
    <property type="project" value="UniProtKB-SubCell"/>
</dbReference>
<feature type="transmembrane region" description="Helical" evidence="12">
    <location>
        <begin position="453"/>
        <end position="473"/>
    </location>
</feature>
<keyword evidence="2" id="KW-1003">Cell membrane</keyword>
<dbReference type="AlphaFoldDB" id="H8L043"/>
<evidence type="ECO:0000259" key="14">
    <source>
        <dbReference type="PROSITE" id="PS51007"/>
    </source>
</evidence>
<dbReference type="Pfam" id="PF00034">
    <property type="entry name" value="Cytochrom_C"/>
    <property type="match status" value="1"/>
</dbReference>
<keyword evidence="12" id="KW-1133">Transmembrane helix</keyword>
<reference evidence="15" key="1">
    <citation type="submission" date="2012-02" db="EMBL/GenBank/DDBJ databases">
        <title>The complete genome of Frateuria aurantia DSM 6220.</title>
        <authorList>
            <consortium name="US DOE Joint Genome Institute (JGI-PGF)"/>
            <person name="Lucas S."/>
            <person name="Copeland A."/>
            <person name="Lapidus A."/>
            <person name="Glavina del Rio T."/>
            <person name="Dalin E."/>
            <person name="Tice H."/>
            <person name="Bruce D."/>
            <person name="Goodwin L."/>
            <person name="Pitluck S."/>
            <person name="Peters L."/>
            <person name="Ovchinnikova G."/>
            <person name="Teshima H."/>
            <person name="Kyrpides N."/>
            <person name="Mavromatis K."/>
            <person name="Ivanova N."/>
            <person name="Brettin T."/>
            <person name="Detter J.C."/>
            <person name="Han C."/>
            <person name="Larimer F."/>
            <person name="Land M."/>
            <person name="Hauser L."/>
            <person name="Markowitz V."/>
            <person name="Cheng J.-F."/>
            <person name="Hugenholtz P."/>
            <person name="Woyke T."/>
            <person name="Wu D."/>
            <person name="Brambilla E."/>
            <person name="Klenk H.-P."/>
            <person name="Eisen J.A."/>
        </authorList>
    </citation>
    <scope>NUCLEOTIDE SEQUENCE</scope>
    <source>
        <strain evidence="15">DSM 6220</strain>
    </source>
</reference>
<evidence type="ECO:0000313" key="15">
    <source>
        <dbReference type="EMBL" id="AFC86255.1"/>
    </source>
</evidence>
<dbReference type="KEGG" id="fau:Fraau_1852"/>
<dbReference type="GO" id="GO:0016614">
    <property type="term" value="F:oxidoreductase activity, acting on CH-OH group of donors"/>
    <property type="evidence" value="ECO:0007669"/>
    <property type="project" value="InterPro"/>
</dbReference>
<feature type="binding site" description="axial binding residue" evidence="10">
    <location>
        <position position="205"/>
    </location>
    <ligand>
        <name>heme c</name>
        <dbReference type="ChEBI" id="CHEBI:61717"/>
        <label>2</label>
    </ligand>
    <ligandPart>
        <name>Fe</name>
        <dbReference type="ChEBI" id="CHEBI:18248"/>
    </ligandPart>
</feature>
<dbReference type="RefSeq" id="WP_014403260.1">
    <property type="nucleotide sequence ID" value="NC_017033.1"/>
</dbReference>
<dbReference type="SUPFAM" id="SSF46626">
    <property type="entry name" value="Cytochrome c"/>
    <property type="match status" value="3"/>
</dbReference>
<comment type="subcellular location">
    <subcellularLocation>
        <location evidence="1">Cell membrane</location>
    </subcellularLocation>
</comment>
<evidence type="ECO:0000313" key="16">
    <source>
        <dbReference type="Proteomes" id="UP000005234"/>
    </source>
</evidence>
<keyword evidence="6" id="KW-0677">Repeat</keyword>
<comment type="cofactor">
    <cofactor evidence="9">
        <name>heme c</name>
        <dbReference type="ChEBI" id="CHEBI:61717"/>
    </cofactor>
    <text evidence="9">Binds 3 heme c groups covalently per subunit.</text>
</comment>
<feature type="binding site" description="axial binding residue" evidence="10">
    <location>
        <position position="58"/>
    </location>
    <ligand>
        <name>heme c</name>
        <dbReference type="ChEBI" id="CHEBI:61717"/>
        <label>1</label>
    </ligand>
    <ligandPart>
        <name>Fe</name>
        <dbReference type="ChEBI" id="CHEBI:18248"/>
    </ligandPart>
</feature>
<evidence type="ECO:0000256" key="5">
    <source>
        <dbReference type="ARBA" id="ARBA00022729"/>
    </source>
</evidence>
<keyword evidence="8 12" id="KW-0472">Membrane</keyword>
<feature type="binding site" description="covalent" evidence="9">
    <location>
        <position position="354"/>
    </location>
    <ligand>
        <name>heme c</name>
        <dbReference type="ChEBI" id="CHEBI:61717"/>
        <label>3</label>
    </ligand>
</feature>
<dbReference type="PROSITE" id="PS51007">
    <property type="entry name" value="CYTC"/>
    <property type="match status" value="3"/>
</dbReference>
<feature type="domain" description="Cytochrome c" evidence="14">
    <location>
        <begin position="40"/>
        <end position="143"/>
    </location>
</feature>
<keyword evidence="16" id="KW-1185">Reference proteome</keyword>
<dbReference type="EMBL" id="CP003350">
    <property type="protein sequence ID" value="AFC86255.1"/>
    <property type="molecule type" value="Genomic_DNA"/>
</dbReference>
<dbReference type="OrthoDB" id="9811281at2"/>
<dbReference type="GO" id="GO:0005506">
    <property type="term" value="F:iron ion binding"/>
    <property type="evidence" value="ECO:0007669"/>
    <property type="project" value="InterPro"/>
</dbReference>
<dbReference type="GO" id="GO:0020037">
    <property type="term" value="F:heme binding"/>
    <property type="evidence" value="ECO:0007669"/>
    <property type="project" value="InterPro"/>
</dbReference>
<feature type="domain" description="Cytochrome c" evidence="14">
    <location>
        <begin position="186"/>
        <end position="295"/>
    </location>
</feature>
<evidence type="ECO:0000256" key="12">
    <source>
        <dbReference type="SAM" id="Phobius"/>
    </source>
</evidence>
<feature type="region of interest" description="Disordered" evidence="11">
    <location>
        <begin position="308"/>
        <end position="332"/>
    </location>
</feature>
<evidence type="ECO:0000256" key="3">
    <source>
        <dbReference type="ARBA" id="ARBA00022617"/>
    </source>
</evidence>
<dbReference type="Proteomes" id="UP000005234">
    <property type="component" value="Chromosome"/>
</dbReference>
<dbReference type="PANTHER" id="PTHR35008:SF8">
    <property type="entry name" value="ALCOHOL DEHYDROGENASE CYTOCHROME C SUBUNIT"/>
    <property type="match status" value="1"/>
</dbReference>
<feature type="binding site" description="covalent" evidence="9">
    <location>
        <position position="57"/>
    </location>
    <ligand>
        <name>heme c</name>
        <dbReference type="ChEBI" id="CHEBI:61717"/>
        <label>1</label>
    </ligand>
</feature>
<keyword evidence="5 13" id="KW-0732">Signal</keyword>
<name>H8L043_FRAAD</name>
<dbReference type="InterPro" id="IPR009056">
    <property type="entry name" value="Cyt_c-like_dom"/>
</dbReference>
<dbReference type="InterPro" id="IPR014353">
    <property type="entry name" value="Membr-bd_ADH_cyt_c"/>
</dbReference>
<feature type="signal peptide" evidence="13">
    <location>
        <begin position="1"/>
        <end position="33"/>
    </location>
</feature>
<feature type="binding site" description="axial binding residue" evidence="10">
    <location>
        <position position="355"/>
    </location>
    <ligand>
        <name>heme c</name>
        <dbReference type="ChEBI" id="CHEBI:61717"/>
        <label>3</label>
    </ligand>
    <ligandPart>
        <name>Fe</name>
        <dbReference type="ChEBI" id="CHEBI:18248"/>
    </ligandPart>
</feature>
<feature type="domain" description="Cytochrome c" evidence="14">
    <location>
        <begin position="338"/>
        <end position="426"/>
    </location>
</feature>
<dbReference type="eggNOG" id="COG2010">
    <property type="taxonomic scope" value="Bacteria"/>
</dbReference>
<feature type="binding site" description="covalent" evidence="9">
    <location>
        <position position="201"/>
    </location>
    <ligand>
        <name>heme c</name>
        <dbReference type="ChEBI" id="CHEBI:61717"/>
        <label>2</label>
    </ligand>
</feature>
<proteinExistence type="predicted"/>
<feature type="binding site" description="covalent" evidence="9">
    <location>
        <position position="351"/>
    </location>
    <ligand>
        <name>heme c</name>
        <dbReference type="ChEBI" id="CHEBI:61717"/>
        <label>3</label>
    </ligand>
</feature>
<organism evidence="15 16">
    <name type="scientific">Frateuria aurantia (strain ATCC 33424 / DSM 6220 / KCTC 2777 / LMG 1558 / NBRC 3245 / NCIMB 13370)</name>
    <name type="common">Acetobacter aurantius</name>
    <dbReference type="NCBI Taxonomy" id="767434"/>
    <lineage>
        <taxon>Bacteria</taxon>
        <taxon>Pseudomonadati</taxon>
        <taxon>Pseudomonadota</taxon>
        <taxon>Gammaproteobacteria</taxon>
        <taxon>Lysobacterales</taxon>
        <taxon>Rhodanobacteraceae</taxon>
        <taxon>Frateuria</taxon>
    </lineage>
</organism>
<evidence type="ECO:0000256" key="13">
    <source>
        <dbReference type="SAM" id="SignalP"/>
    </source>
</evidence>
<evidence type="ECO:0000256" key="4">
    <source>
        <dbReference type="ARBA" id="ARBA00022723"/>
    </source>
</evidence>
<feature type="chain" id="PRO_5003613368" evidence="13">
    <location>
        <begin position="34"/>
        <end position="479"/>
    </location>
</feature>
<keyword evidence="12" id="KW-0812">Transmembrane</keyword>
<keyword evidence="7 10" id="KW-0408">Iron</keyword>
<protein>
    <submittedName>
        <fullName evidence="15">Cytochrome c, mono-and diheme variants family</fullName>
    </submittedName>
</protein>
<dbReference type="STRING" id="767434.Fraau_1852"/>
<evidence type="ECO:0000256" key="10">
    <source>
        <dbReference type="PIRSR" id="PIRSR000018-51"/>
    </source>
</evidence>
<dbReference type="PANTHER" id="PTHR35008">
    <property type="entry name" value="BLL4482 PROTEIN-RELATED"/>
    <property type="match status" value="1"/>
</dbReference>